<reference evidence="2 3" key="1">
    <citation type="submission" date="2020-04" db="EMBL/GenBank/DDBJ databases">
        <authorList>
            <person name="Basu S."/>
            <person name="Maruthanayagam V."/>
            <person name="Chakraborty S."/>
            <person name="Pramanik A."/>
            <person name="Mukherjee J."/>
            <person name="Brink B."/>
        </authorList>
    </citation>
    <scope>NUCLEOTIDE SEQUENCE [LARGE SCALE GENOMIC DNA]</scope>
    <source>
        <strain evidence="2 3">AP17</strain>
    </source>
</reference>
<feature type="transmembrane region" description="Helical" evidence="1">
    <location>
        <begin position="12"/>
        <end position="33"/>
    </location>
</feature>
<keyword evidence="1" id="KW-0812">Transmembrane</keyword>
<name>A0A6H1U1E9_9CYAN</name>
<evidence type="ECO:0000313" key="3">
    <source>
        <dbReference type="Proteomes" id="UP000500857"/>
    </source>
</evidence>
<keyword evidence="1" id="KW-0472">Membrane</keyword>
<sequence length="147" mass="16790">MTTTMFYKHTQIGSTILWVLLAVTLLMTVIWFIDRQSGTIAGFTVLGLLIVALVFGTLTVEVDSQYLRCWFGPGWIRKEFAIEQITNAIAVRNHWWYGWGIRYTPRGWMFNVSGLDAVEITFTSGQHFRIGTDEPEALVAAIRDRID</sequence>
<dbReference type="KEGG" id="oxy:HCG48_20345"/>
<dbReference type="Proteomes" id="UP000500857">
    <property type="component" value="Chromosome"/>
</dbReference>
<keyword evidence="1" id="KW-1133">Transmembrane helix</keyword>
<evidence type="ECO:0008006" key="4">
    <source>
        <dbReference type="Google" id="ProtNLM"/>
    </source>
</evidence>
<dbReference type="EMBL" id="CP051167">
    <property type="protein sequence ID" value="QIZ72651.1"/>
    <property type="molecule type" value="Genomic_DNA"/>
</dbReference>
<evidence type="ECO:0000256" key="1">
    <source>
        <dbReference type="SAM" id="Phobius"/>
    </source>
</evidence>
<gene>
    <name evidence="2" type="ORF">HCG48_20345</name>
</gene>
<evidence type="ECO:0000313" key="2">
    <source>
        <dbReference type="EMBL" id="QIZ72651.1"/>
    </source>
</evidence>
<proteinExistence type="predicted"/>
<keyword evidence="3" id="KW-1185">Reference proteome</keyword>
<organism evidence="2 3">
    <name type="scientific">Oxynema aestuarii AP17</name>
    <dbReference type="NCBI Taxonomy" id="2064643"/>
    <lineage>
        <taxon>Bacteria</taxon>
        <taxon>Bacillati</taxon>
        <taxon>Cyanobacteriota</taxon>
        <taxon>Cyanophyceae</taxon>
        <taxon>Oscillatoriophycideae</taxon>
        <taxon>Oscillatoriales</taxon>
        <taxon>Oscillatoriaceae</taxon>
        <taxon>Oxynema</taxon>
        <taxon>Oxynema aestuarii</taxon>
    </lineage>
</organism>
<protein>
    <recommendedName>
        <fullName evidence="4">Bacterial Pleckstrin homology domain-containing protein</fullName>
    </recommendedName>
</protein>
<dbReference type="AlphaFoldDB" id="A0A6H1U1E9"/>
<dbReference type="RefSeq" id="WP_168570799.1">
    <property type="nucleotide sequence ID" value="NZ_CP051167.1"/>
</dbReference>
<accession>A0A6H1U1E9</accession>
<feature type="transmembrane region" description="Helical" evidence="1">
    <location>
        <begin position="39"/>
        <end position="60"/>
    </location>
</feature>